<dbReference type="AlphaFoldDB" id="A0AB34HND4"/>
<reference evidence="5 6" key="1">
    <citation type="submission" date="2022-11" db="EMBL/GenBank/DDBJ databases">
        <title>Whole genome sequence of Eschrichtius robustus ER-17-0199.</title>
        <authorList>
            <person name="Bruniche-Olsen A."/>
            <person name="Black A.N."/>
            <person name="Fields C.J."/>
            <person name="Walden K."/>
            <person name="Dewoody J.A."/>
        </authorList>
    </citation>
    <scope>NUCLEOTIDE SEQUENCE [LARGE SCALE GENOMIC DNA]</scope>
    <source>
        <strain evidence="5">ER-17-0199</strain>
        <tissue evidence="5">Blubber</tissue>
    </source>
</reference>
<dbReference type="PANTHER" id="PTHR22847:SF637">
    <property type="entry name" value="WD REPEAT DOMAIN 5B"/>
    <property type="match status" value="1"/>
</dbReference>
<feature type="compositionally biased region" description="Low complexity" evidence="4">
    <location>
        <begin position="20"/>
        <end position="34"/>
    </location>
</feature>
<feature type="repeat" description="WD" evidence="3">
    <location>
        <begin position="152"/>
        <end position="174"/>
    </location>
</feature>
<dbReference type="InterPro" id="IPR001680">
    <property type="entry name" value="WD40_rpt"/>
</dbReference>
<dbReference type="SUPFAM" id="SSF50978">
    <property type="entry name" value="WD40 repeat-like"/>
    <property type="match status" value="1"/>
</dbReference>
<dbReference type="EMBL" id="JAIQCJ010001090">
    <property type="protein sequence ID" value="KAJ8792395.1"/>
    <property type="molecule type" value="Genomic_DNA"/>
</dbReference>
<dbReference type="SMART" id="SM00320">
    <property type="entry name" value="WD40"/>
    <property type="match status" value="3"/>
</dbReference>
<sequence>MRVPLPAWCSGRVATPAPTRARAPVPAAEGVPGPLARLPRATRGVRSDPKCREQGASAPLAAVSVLRADDDNPPVSFVKFSPNGKYILAATLDNTLKLWDYSKGKCLKTYTGHKNEKYCIFANFSVTGGKGTVRPHVRPDPAFSPLVCDQWIVSGSEDNLVYIWNLQTKEIVQKLQGHTARVGTLGRLLRRLSSPAGDWGTLPVVGLLSGGWSGPGSRRLRPHPEATAFNLFFLSAGLPGPKVHAGAVACPAWRWCRERGRPPSTPAALAPLRGSALQAAALPPCSAESGVEPFENQIRVTPSSVRRQLRPGAGPYPGGRHRPSASIVGLLLLFLCCAGRTLRGSFEATQARGKILGFILFKSYKRINRTDPKWQLAASAVPAPVDSQSWPLGAPWGPALVQGGSPGLWSRCRGRSADAVRPTAAPQLCPRPMRRPSLRAGFWAGCPCCLPLGPWALCAECTAGGALWGGARSQEGTVVGCPFPDVVISTACHPTENIIASAALENDKTIKLWKSDC</sequence>
<dbReference type="InterPro" id="IPR036322">
    <property type="entry name" value="WD40_repeat_dom_sf"/>
</dbReference>
<dbReference type="PROSITE" id="PS50082">
    <property type="entry name" value="WD_REPEATS_2"/>
    <property type="match status" value="2"/>
</dbReference>
<accession>A0AB34HND4</accession>
<name>A0AB34HND4_ESCRO</name>
<protein>
    <recommendedName>
        <fullName evidence="7">WD repeat-containing protein 5</fullName>
    </recommendedName>
</protein>
<evidence type="ECO:0000256" key="4">
    <source>
        <dbReference type="SAM" id="MobiDB-lite"/>
    </source>
</evidence>
<comment type="caution">
    <text evidence="5">The sequence shown here is derived from an EMBL/GenBank/DDBJ whole genome shotgun (WGS) entry which is preliminary data.</text>
</comment>
<dbReference type="GO" id="GO:0042393">
    <property type="term" value="F:histone binding"/>
    <property type="evidence" value="ECO:0007669"/>
    <property type="project" value="TreeGrafter"/>
</dbReference>
<evidence type="ECO:0000313" key="5">
    <source>
        <dbReference type="EMBL" id="KAJ8792395.1"/>
    </source>
</evidence>
<organism evidence="5 6">
    <name type="scientific">Eschrichtius robustus</name>
    <name type="common">California gray whale</name>
    <name type="synonym">Eschrichtius gibbosus</name>
    <dbReference type="NCBI Taxonomy" id="9764"/>
    <lineage>
        <taxon>Eukaryota</taxon>
        <taxon>Metazoa</taxon>
        <taxon>Chordata</taxon>
        <taxon>Craniata</taxon>
        <taxon>Vertebrata</taxon>
        <taxon>Euteleostomi</taxon>
        <taxon>Mammalia</taxon>
        <taxon>Eutheria</taxon>
        <taxon>Laurasiatheria</taxon>
        <taxon>Artiodactyla</taxon>
        <taxon>Whippomorpha</taxon>
        <taxon>Cetacea</taxon>
        <taxon>Mysticeti</taxon>
        <taxon>Eschrichtiidae</taxon>
        <taxon>Eschrichtius</taxon>
    </lineage>
</organism>
<dbReference type="Proteomes" id="UP001159641">
    <property type="component" value="Unassembled WGS sequence"/>
</dbReference>
<evidence type="ECO:0000256" key="1">
    <source>
        <dbReference type="ARBA" id="ARBA00022574"/>
    </source>
</evidence>
<dbReference type="GO" id="GO:0048188">
    <property type="term" value="C:Set1C/COMPASS complex"/>
    <property type="evidence" value="ECO:0007669"/>
    <property type="project" value="TreeGrafter"/>
</dbReference>
<dbReference type="InterPro" id="IPR015943">
    <property type="entry name" value="WD40/YVTN_repeat-like_dom_sf"/>
</dbReference>
<feature type="region of interest" description="Disordered" evidence="4">
    <location>
        <begin position="20"/>
        <end position="54"/>
    </location>
</feature>
<dbReference type="PANTHER" id="PTHR22847">
    <property type="entry name" value="WD40 REPEAT PROTEIN"/>
    <property type="match status" value="1"/>
</dbReference>
<keyword evidence="1 3" id="KW-0853">WD repeat</keyword>
<gene>
    <name evidence="5" type="ORF">J1605_019614</name>
</gene>
<keyword evidence="6" id="KW-1185">Reference proteome</keyword>
<evidence type="ECO:0000256" key="3">
    <source>
        <dbReference type="PROSITE-ProRule" id="PRU00221"/>
    </source>
</evidence>
<keyword evidence="2" id="KW-0677">Repeat</keyword>
<dbReference type="Pfam" id="PF00400">
    <property type="entry name" value="WD40"/>
    <property type="match status" value="3"/>
</dbReference>
<dbReference type="Gene3D" id="2.130.10.10">
    <property type="entry name" value="YVTN repeat-like/Quinoprotein amine dehydrogenase"/>
    <property type="match status" value="1"/>
</dbReference>
<proteinExistence type="predicted"/>
<evidence type="ECO:0008006" key="7">
    <source>
        <dbReference type="Google" id="ProtNLM"/>
    </source>
</evidence>
<evidence type="ECO:0000313" key="6">
    <source>
        <dbReference type="Proteomes" id="UP001159641"/>
    </source>
</evidence>
<dbReference type="PROSITE" id="PS50294">
    <property type="entry name" value="WD_REPEATS_REGION"/>
    <property type="match status" value="1"/>
</dbReference>
<feature type="repeat" description="WD" evidence="3">
    <location>
        <begin position="68"/>
        <end position="109"/>
    </location>
</feature>
<evidence type="ECO:0000256" key="2">
    <source>
        <dbReference type="ARBA" id="ARBA00022737"/>
    </source>
</evidence>